<gene>
    <name evidence="2" type="ORF">PoB_002959700</name>
</gene>
<evidence type="ECO:0000259" key="1">
    <source>
        <dbReference type="Pfam" id="PF13843"/>
    </source>
</evidence>
<accession>A0AAV4A840</accession>
<proteinExistence type="predicted"/>
<comment type="caution">
    <text evidence="2">The sequence shown here is derived from an EMBL/GenBank/DDBJ whole genome shotgun (WGS) entry which is preliminary data.</text>
</comment>
<dbReference type="AlphaFoldDB" id="A0AAV4A840"/>
<evidence type="ECO:0000313" key="2">
    <source>
        <dbReference type="EMBL" id="GFO03092.1"/>
    </source>
</evidence>
<name>A0AAV4A840_9GAST</name>
<dbReference type="PANTHER" id="PTHR47055">
    <property type="entry name" value="DDE_TNP_1_7 DOMAIN-CONTAINING PROTEIN"/>
    <property type="match status" value="1"/>
</dbReference>
<dbReference type="PANTHER" id="PTHR47055:SF3">
    <property type="entry name" value="PHORBOL-ESTER_DAG-TYPE DOMAIN-CONTAINING PROTEIN"/>
    <property type="match status" value="1"/>
</dbReference>
<dbReference type="Pfam" id="PF13843">
    <property type="entry name" value="DDE_Tnp_1_7"/>
    <property type="match status" value="1"/>
</dbReference>
<dbReference type="InterPro" id="IPR029526">
    <property type="entry name" value="PGBD"/>
</dbReference>
<dbReference type="EMBL" id="BLXT01003724">
    <property type="protein sequence ID" value="GFO03092.1"/>
    <property type="molecule type" value="Genomic_DNA"/>
</dbReference>
<protein>
    <submittedName>
        <fullName evidence="2">PiggyBac transposable element derived 3</fullName>
    </submittedName>
</protein>
<feature type="domain" description="PiggyBac transposable element-derived protein" evidence="1">
    <location>
        <begin position="1"/>
        <end position="117"/>
    </location>
</feature>
<reference evidence="2 3" key="1">
    <citation type="journal article" date="2021" name="Elife">
        <title>Chloroplast acquisition without the gene transfer in kleptoplastic sea slugs, Plakobranchus ocellatus.</title>
        <authorList>
            <person name="Maeda T."/>
            <person name="Takahashi S."/>
            <person name="Yoshida T."/>
            <person name="Shimamura S."/>
            <person name="Takaki Y."/>
            <person name="Nagai Y."/>
            <person name="Toyoda A."/>
            <person name="Suzuki Y."/>
            <person name="Arimoto A."/>
            <person name="Ishii H."/>
            <person name="Satoh N."/>
            <person name="Nishiyama T."/>
            <person name="Hasebe M."/>
            <person name="Maruyama T."/>
            <person name="Minagawa J."/>
            <person name="Obokata J."/>
            <person name="Shigenobu S."/>
        </authorList>
    </citation>
    <scope>NUCLEOTIDE SEQUENCE [LARGE SCALE GENOMIC DNA]</scope>
</reference>
<dbReference type="GO" id="GO:0043565">
    <property type="term" value="F:sequence-specific DNA binding"/>
    <property type="evidence" value="ECO:0007669"/>
    <property type="project" value="TreeGrafter"/>
</dbReference>
<organism evidence="2 3">
    <name type="scientific">Plakobranchus ocellatus</name>
    <dbReference type="NCBI Taxonomy" id="259542"/>
    <lineage>
        <taxon>Eukaryota</taxon>
        <taxon>Metazoa</taxon>
        <taxon>Spiralia</taxon>
        <taxon>Lophotrochozoa</taxon>
        <taxon>Mollusca</taxon>
        <taxon>Gastropoda</taxon>
        <taxon>Heterobranchia</taxon>
        <taxon>Euthyneura</taxon>
        <taxon>Panpulmonata</taxon>
        <taxon>Sacoglossa</taxon>
        <taxon>Placobranchoidea</taxon>
        <taxon>Plakobranchidae</taxon>
        <taxon>Plakobranchus</taxon>
    </lineage>
</organism>
<sequence>MYWEQQEDTHNANSITMSRNRFDVLMRHIHVADNDRIIVCGEFGKIRPLYNLINESFIKFFPIQKDLSIHESIIPYYGKHSWKQCIRGKPIQFGYKQWVIATPLGYAAYLDLYHGAGAGYYRKLGVGHESCGLFAKGTSLSPLLRQFLHRLLD</sequence>
<keyword evidence="3" id="KW-1185">Reference proteome</keyword>
<dbReference type="InterPro" id="IPR052638">
    <property type="entry name" value="PiggyBac_TE-derived"/>
</dbReference>
<dbReference type="Proteomes" id="UP000735302">
    <property type="component" value="Unassembled WGS sequence"/>
</dbReference>
<evidence type="ECO:0000313" key="3">
    <source>
        <dbReference type="Proteomes" id="UP000735302"/>
    </source>
</evidence>